<dbReference type="HOGENOM" id="CLU_2533378_0_0_1"/>
<proteinExistence type="predicted"/>
<dbReference type="InParanoid" id="M3XMH3"/>
<dbReference type="AlphaFoldDB" id="M3XMH3"/>
<dbReference type="EMBL" id="AEYP01052915">
    <property type="status" value="NOT_ANNOTATED_CDS"/>
    <property type="molecule type" value="Genomic_DNA"/>
</dbReference>
<accession>M3XMH3</accession>
<organism evidence="1">
    <name type="scientific">Mustela putorius furo</name>
    <name type="common">European domestic ferret</name>
    <name type="synonym">Mustela furo</name>
    <dbReference type="NCBI Taxonomy" id="9669"/>
    <lineage>
        <taxon>Eukaryota</taxon>
        <taxon>Metazoa</taxon>
        <taxon>Chordata</taxon>
        <taxon>Craniata</taxon>
        <taxon>Vertebrata</taxon>
        <taxon>Euteleostomi</taxon>
        <taxon>Mammalia</taxon>
        <taxon>Eutheria</taxon>
        <taxon>Laurasiatheria</taxon>
        <taxon>Carnivora</taxon>
        <taxon>Caniformia</taxon>
        <taxon>Musteloidea</taxon>
        <taxon>Mustelidae</taxon>
        <taxon>Mustelinae</taxon>
        <taxon>Mustela</taxon>
    </lineage>
</organism>
<reference evidence="1" key="1">
    <citation type="submission" date="2024-06" db="UniProtKB">
        <authorList>
            <consortium name="Ensembl"/>
        </authorList>
    </citation>
    <scope>IDENTIFICATION</scope>
</reference>
<protein>
    <submittedName>
        <fullName evidence="1">Uncharacterized protein</fullName>
    </submittedName>
</protein>
<name>M3XMH3_MUSPF</name>
<dbReference type="Ensembl" id="ENSMPUT00000000277.1">
    <property type="protein sequence ID" value="ENSMPUP00000000273.1"/>
    <property type="gene ID" value="ENSMPUG00000000275.1"/>
</dbReference>
<sequence length="84" mass="9267">FNLAYDSWDFCYIRQVLPCAFHPPDVTWAPNLLEPNPQCSPLCALYPLAVLSSPTPGSTAWTASFGNTLPVQAVHPPCDVHKRN</sequence>
<evidence type="ECO:0000313" key="1">
    <source>
        <dbReference type="Ensembl" id="ENSMPUP00000000273.1"/>
    </source>
</evidence>